<dbReference type="GO" id="GO:0008757">
    <property type="term" value="F:S-adenosylmethionine-dependent methyltransferase activity"/>
    <property type="evidence" value="ECO:0007669"/>
    <property type="project" value="InterPro"/>
</dbReference>
<dbReference type="Proteomes" id="UP000885830">
    <property type="component" value="Unassembled WGS sequence"/>
</dbReference>
<organism evidence="4">
    <name type="scientific">Hellea balneolensis</name>
    <dbReference type="NCBI Taxonomy" id="287478"/>
    <lineage>
        <taxon>Bacteria</taxon>
        <taxon>Pseudomonadati</taxon>
        <taxon>Pseudomonadota</taxon>
        <taxon>Alphaproteobacteria</taxon>
        <taxon>Maricaulales</taxon>
        <taxon>Robiginitomaculaceae</taxon>
        <taxon>Hellea</taxon>
    </lineage>
</organism>
<evidence type="ECO:0000313" key="4">
    <source>
        <dbReference type="EMBL" id="HHL42610.1"/>
    </source>
</evidence>
<dbReference type="InterPro" id="IPR013216">
    <property type="entry name" value="Methyltransf_11"/>
</dbReference>
<dbReference type="Gene3D" id="3.40.50.150">
    <property type="entry name" value="Vaccinia Virus protein VP39"/>
    <property type="match status" value="1"/>
</dbReference>
<name>A0A7C5LUM3_9PROT</name>
<accession>A0A7C5LUM3</accession>
<protein>
    <submittedName>
        <fullName evidence="4">Methyltransferase domain-containing protein</fullName>
    </submittedName>
</protein>
<dbReference type="SUPFAM" id="SSF53335">
    <property type="entry name" value="S-adenosyl-L-methionine-dependent methyltransferases"/>
    <property type="match status" value="1"/>
</dbReference>
<keyword evidence="2" id="KW-0808">Transferase</keyword>
<evidence type="ECO:0000256" key="1">
    <source>
        <dbReference type="ARBA" id="ARBA00022603"/>
    </source>
</evidence>
<dbReference type="InterPro" id="IPR050602">
    <property type="entry name" value="Malonyl-ACP_OMT"/>
</dbReference>
<evidence type="ECO:0000256" key="2">
    <source>
        <dbReference type="ARBA" id="ARBA00022679"/>
    </source>
</evidence>
<dbReference type="PANTHER" id="PTHR13090">
    <property type="entry name" value="ARGININE-HYDROXYLASE NDUFAF5, MITOCHONDRIAL"/>
    <property type="match status" value="1"/>
</dbReference>
<reference evidence="4" key="1">
    <citation type="journal article" date="2020" name="mSystems">
        <title>Genome- and Community-Level Interaction Insights into Carbon Utilization and Element Cycling Functions of Hydrothermarchaeota in Hydrothermal Sediment.</title>
        <authorList>
            <person name="Zhou Z."/>
            <person name="Liu Y."/>
            <person name="Xu W."/>
            <person name="Pan J."/>
            <person name="Luo Z.H."/>
            <person name="Li M."/>
        </authorList>
    </citation>
    <scope>NUCLEOTIDE SEQUENCE [LARGE SCALE GENOMIC DNA]</scope>
    <source>
        <strain evidence="4">HyVt-485</strain>
    </source>
</reference>
<gene>
    <name evidence="4" type="ORF">ENJ42_03235</name>
</gene>
<comment type="caution">
    <text evidence="4">The sequence shown here is derived from an EMBL/GenBank/DDBJ whole genome shotgun (WGS) entry which is preliminary data.</text>
</comment>
<evidence type="ECO:0000259" key="3">
    <source>
        <dbReference type="Pfam" id="PF08241"/>
    </source>
</evidence>
<dbReference type="PANTHER" id="PTHR13090:SF1">
    <property type="entry name" value="ARGININE-HYDROXYLASE NDUFAF5, MITOCHONDRIAL"/>
    <property type="match status" value="1"/>
</dbReference>
<dbReference type="EMBL" id="DRMJ01000159">
    <property type="protein sequence ID" value="HHL42610.1"/>
    <property type="molecule type" value="Genomic_DNA"/>
</dbReference>
<proteinExistence type="predicted"/>
<dbReference type="Pfam" id="PF08241">
    <property type="entry name" value="Methyltransf_11"/>
    <property type="match status" value="1"/>
</dbReference>
<dbReference type="GO" id="GO:0032259">
    <property type="term" value="P:methylation"/>
    <property type="evidence" value="ECO:0007669"/>
    <property type="project" value="UniProtKB-KW"/>
</dbReference>
<keyword evidence="1 4" id="KW-0489">Methyltransferase</keyword>
<dbReference type="CDD" id="cd02440">
    <property type="entry name" value="AdoMet_MTases"/>
    <property type="match status" value="1"/>
</dbReference>
<feature type="domain" description="Methyltransferase type 11" evidence="3">
    <location>
        <begin position="94"/>
        <end position="140"/>
    </location>
</feature>
<sequence length="295" mass="32965">MAPVNAQKSKALFDRALLRRRRGRAARSKGEAFLQTHIANSAAERVLDIHKNFDNGLIFAAPKFAQTFLNKAGHKFANICVMDDTDAHHLVDISGQETALPFVDQKFDFVLNGLTLHMANDPVLALNAFARVLKPDGFFMACLFGGQTLNELRQVFYKTEDMFFGRMTPRIIPMIPLQAAAGLLQSAPFAMPVVDRDILRVNYKNIDGLIRDIRESGDTNVMTERMRFPLSRQFKAILSTNYQADFSNANGKLTATFETIWLSAWAPHPDQPKPLKPGSAKMRLADALGVKEIKT</sequence>
<dbReference type="InterPro" id="IPR029063">
    <property type="entry name" value="SAM-dependent_MTases_sf"/>
</dbReference>
<dbReference type="AlphaFoldDB" id="A0A7C5LUM3"/>